<dbReference type="InterPro" id="IPR000835">
    <property type="entry name" value="HTH_MarR-typ"/>
</dbReference>
<organism evidence="5 6">
    <name type="scientific">Nocardia bovistercoris</name>
    <dbReference type="NCBI Taxonomy" id="2785916"/>
    <lineage>
        <taxon>Bacteria</taxon>
        <taxon>Bacillati</taxon>
        <taxon>Actinomycetota</taxon>
        <taxon>Actinomycetes</taxon>
        <taxon>Mycobacteriales</taxon>
        <taxon>Nocardiaceae</taxon>
        <taxon>Nocardia</taxon>
    </lineage>
</organism>
<dbReference type="Proteomes" id="UP000655751">
    <property type="component" value="Unassembled WGS sequence"/>
</dbReference>
<evidence type="ECO:0000313" key="5">
    <source>
        <dbReference type="EMBL" id="MBH0780660.1"/>
    </source>
</evidence>
<dbReference type="SMART" id="SM00347">
    <property type="entry name" value="HTH_MARR"/>
    <property type="match status" value="1"/>
</dbReference>
<evidence type="ECO:0000313" key="6">
    <source>
        <dbReference type="Proteomes" id="UP000655751"/>
    </source>
</evidence>
<name>A0A931IHV6_9NOCA</name>
<gene>
    <name evidence="5" type="ORF">IT779_30760</name>
</gene>
<sequence>MVDSEADSVSGSDEEIASQATETLLRVINKLQQGRRIPRDFGAGPPMTLLEAEMCLLISRHDGIAGSELSDMLSVTRAAMSQTISKLKKKGFVRDAPDSVNYKRKTLHVTPLGKRAAEVAEAYARTMTSELFDIPREELIANLRFITKLETFHDRANKAWGLTDQPGH</sequence>
<dbReference type="GO" id="GO:0003700">
    <property type="term" value="F:DNA-binding transcription factor activity"/>
    <property type="evidence" value="ECO:0007669"/>
    <property type="project" value="InterPro"/>
</dbReference>
<accession>A0A931IHV6</accession>
<keyword evidence="6" id="KW-1185">Reference proteome</keyword>
<dbReference type="SUPFAM" id="SSF46785">
    <property type="entry name" value="Winged helix' DNA-binding domain"/>
    <property type="match status" value="1"/>
</dbReference>
<dbReference type="PANTHER" id="PTHR42756">
    <property type="entry name" value="TRANSCRIPTIONAL REGULATOR, MARR"/>
    <property type="match status" value="1"/>
</dbReference>
<keyword evidence="3" id="KW-0804">Transcription</keyword>
<reference evidence="5" key="1">
    <citation type="submission" date="2020-11" db="EMBL/GenBank/DDBJ databases">
        <title>Nocardia NEAU-351.nov., a novel actinomycete isolated from the cow dung.</title>
        <authorList>
            <person name="Zhang X."/>
        </authorList>
    </citation>
    <scope>NUCLEOTIDE SEQUENCE</scope>
    <source>
        <strain evidence="5">NEAU-351</strain>
    </source>
</reference>
<proteinExistence type="predicted"/>
<keyword evidence="2" id="KW-0238">DNA-binding</keyword>
<dbReference type="AlphaFoldDB" id="A0A931IHV6"/>
<dbReference type="PANTHER" id="PTHR42756:SF1">
    <property type="entry name" value="TRANSCRIPTIONAL REPRESSOR OF EMRAB OPERON"/>
    <property type="match status" value="1"/>
</dbReference>
<dbReference type="Gene3D" id="1.10.10.10">
    <property type="entry name" value="Winged helix-like DNA-binding domain superfamily/Winged helix DNA-binding domain"/>
    <property type="match status" value="1"/>
</dbReference>
<dbReference type="InterPro" id="IPR036390">
    <property type="entry name" value="WH_DNA-bd_sf"/>
</dbReference>
<evidence type="ECO:0000256" key="2">
    <source>
        <dbReference type="ARBA" id="ARBA00023125"/>
    </source>
</evidence>
<dbReference type="RefSeq" id="WP_196152973.1">
    <property type="nucleotide sequence ID" value="NZ_JADMLG010000017.1"/>
</dbReference>
<dbReference type="GO" id="GO:0003677">
    <property type="term" value="F:DNA binding"/>
    <property type="evidence" value="ECO:0007669"/>
    <property type="project" value="UniProtKB-KW"/>
</dbReference>
<evidence type="ECO:0000256" key="1">
    <source>
        <dbReference type="ARBA" id="ARBA00023015"/>
    </source>
</evidence>
<feature type="domain" description="HTH marR-type" evidence="4">
    <location>
        <begin position="40"/>
        <end position="140"/>
    </location>
</feature>
<protein>
    <submittedName>
        <fullName evidence="5">MarR family transcriptional regulator</fullName>
    </submittedName>
</protein>
<evidence type="ECO:0000256" key="3">
    <source>
        <dbReference type="ARBA" id="ARBA00023163"/>
    </source>
</evidence>
<dbReference type="EMBL" id="JADMLG010000017">
    <property type="protein sequence ID" value="MBH0780660.1"/>
    <property type="molecule type" value="Genomic_DNA"/>
</dbReference>
<comment type="caution">
    <text evidence="5">The sequence shown here is derived from an EMBL/GenBank/DDBJ whole genome shotgun (WGS) entry which is preliminary data.</text>
</comment>
<keyword evidence="1" id="KW-0805">Transcription regulation</keyword>
<dbReference type="InterPro" id="IPR036388">
    <property type="entry name" value="WH-like_DNA-bd_sf"/>
</dbReference>
<evidence type="ECO:0000259" key="4">
    <source>
        <dbReference type="SMART" id="SM00347"/>
    </source>
</evidence>